<reference evidence="2" key="2">
    <citation type="submission" date="2020-05" db="UniProtKB">
        <authorList>
            <consortium name="EnsemblMetazoa"/>
        </authorList>
    </citation>
    <scope>IDENTIFICATION</scope>
    <source>
        <strain evidence="2">IAEA</strain>
    </source>
</reference>
<dbReference type="Proteomes" id="UP000091820">
    <property type="component" value="Unassembled WGS sequence"/>
</dbReference>
<dbReference type="EnsemblMetazoa" id="GBRI028721-RA">
    <property type="protein sequence ID" value="GBRI028721-PA"/>
    <property type="gene ID" value="GBRI028721"/>
</dbReference>
<protein>
    <submittedName>
        <fullName evidence="2">Uncharacterized protein</fullName>
    </submittedName>
</protein>
<evidence type="ECO:0000313" key="2">
    <source>
        <dbReference type="EnsemblMetazoa" id="GBRI028721-PA"/>
    </source>
</evidence>
<organism evidence="2 3">
    <name type="scientific">Glossina brevipalpis</name>
    <dbReference type="NCBI Taxonomy" id="37001"/>
    <lineage>
        <taxon>Eukaryota</taxon>
        <taxon>Metazoa</taxon>
        <taxon>Ecdysozoa</taxon>
        <taxon>Arthropoda</taxon>
        <taxon>Hexapoda</taxon>
        <taxon>Insecta</taxon>
        <taxon>Pterygota</taxon>
        <taxon>Neoptera</taxon>
        <taxon>Endopterygota</taxon>
        <taxon>Diptera</taxon>
        <taxon>Brachycera</taxon>
        <taxon>Muscomorpha</taxon>
        <taxon>Hippoboscoidea</taxon>
        <taxon>Glossinidae</taxon>
        <taxon>Glossina</taxon>
    </lineage>
</organism>
<evidence type="ECO:0000313" key="3">
    <source>
        <dbReference type="Proteomes" id="UP000091820"/>
    </source>
</evidence>
<accession>A0A1A9WQV3</accession>
<keyword evidence="1" id="KW-0812">Transmembrane</keyword>
<sequence length="133" mass="14979">MKFALNELSSHAPKCAIHFKLSPIHHHEGKNCDVNATFICSLACILSESACSQVVVMYVCAMWISLFLNAGNFTCPISFYVIFSSKLATYRGGFAYVTEVMSEIICTEKRHEFILKLKTNNLVPKQFDFLKVS</sequence>
<dbReference type="VEuPathDB" id="VectorBase:GBRI028721"/>
<reference evidence="3" key="1">
    <citation type="submission" date="2014-03" db="EMBL/GenBank/DDBJ databases">
        <authorList>
            <person name="Aksoy S."/>
            <person name="Warren W."/>
            <person name="Wilson R.K."/>
        </authorList>
    </citation>
    <scope>NUCLEOTIDE SEQUENCE [LARGE SCALE GENOMIC DNA]</scope>
    <source>
        <strain evidence="3">IAEA</strain>
    </source>
</reference>
<keyword evidence="3" id="KW-1185">Reference proteome</keyword>
<proteinExistence type="predicted"/>
<name>A0A1A9WQV3_9MUSC</name>
<keyword evidence="1" id="KW-0472">Membrane</keyword>
<feature type="transmembrane region" description="Helical" evidence="1">
    <location>
        <begin position="55"/>
        <end position="83"/>
    </location>
</feature>
<keyword evidence="1" id="KW-1133">Transmembrane helix</keyword>
<evidence type="ECO:0000256" key="1">
    <source>
        <dbReference type="SAM" id="Phobius"/>
    </source>
</evidence>
<dbReference type="AlphaFoldDB" id="A0A1A9WQV3"/>